<evidence type="ECO:0000313" key="2">
    <source>
        <dbReference type="EMBL" id="BCT75220.1"/>
    </source>
</evidence>
<dbReference type="Proteomes" id="UP001319861">
    <property type="component" value="Chromosome"/>
</dbReference>
<organism evidence="2 3">
    <name type="scientific">Sinomonas cyclohexanicum</name>
    <name type="common">Corynebacterium cyclohexanicum</name>
    <dbReference type="NCBI Taxonomy" id="322009"/>
    <lineage>
        <taxon>Bacteria</taxon>
        <taxon>Bacillati</taxon>
        <taxon>Actinomycetota</taxon>
        <taxon>Actinomycetes</taxon>
        <taxon>Micrococcales</taxon>
        <taxon>Micrococcaceae</taxon>
        <taxon>Sinomonas</taxon>
    </lineage>
</organism>
<sequence length="187" mass="19157">MMQTSFSWCAATNTVDVDVGHDDHDAEGLADEKVELGVELGEANAVVDAVDTAVAVTVTVGVGVAHAEAVGVGLGVSVPPDPAKFAGVVGAVGADRLPATAVLMPNTTSDPATSATAGPRRTYLERRNSQTSPMTKPTAAMTDTTTGITPSRMRPTTMLPTMIQIFDALLMAVAPPLPPCPAKGRPH</sequence>
<protein>
    <submittedName>
        <fullName evidence="2">Uncharacterized protein</fullName>
    </submittedName>
</protein>
<name>A0ABM7PSU0_SINCY</name>
<reference evidence="2 3" key="1">
    <citation type="journal article" date="2021" name="J. Biosci. Bioeng.">
        <title>Identification and characterization of a chc gene cluster responsible for the aromatization pathway of cyclohexanecarboxylate degradation in Sinomonas cyclohexanicum ATCC 51369.</title>
        <authorList>
            <person name="Yamamoto T."/>
            <person name="Hasegawa Y."/>
            <person name="Lau P.C.K."/>
            <person name="Iwaki H."/>
        </authorList>
    </citation>
    <scope>NUCLEOTIDE SEQUENCE [LARGE SCALE GENOMIC DNA]</scope>
    <source>
        <strain evidence="2 3">ATCC 51369</strain>
    </source>
</reference>
<dbReference type="EMBL" id="AP024525">
    <property type="protein sequence ID" value="BCT75220.1"/>
    <property type="molecule type" value="Genomic_DNA"/>
</dbReference>
<accession>A0ABM7PSU0</accession>
<gene>
    <name evidence="2" type="ORF">SCMU_10620</name>
</gene>
<proteinExistence type="predicted"/>
<evidence type="ECO:0000256" key="1">
    <source>
        <dbReference type="SAM" id="MobiDB-lite"/>
    </source>
</evidence>
<keyword evidence="3" id="KW-1185">Reference proteome</keyword>
<feature type="compositionally biased region" description="Low complexity" evidence="1">
    <location>
        <begin position="133"/>
        <end position="150"/>
    </location>
</feature>
<feature type="region of interest" description="Disordered" evidence="1">
    <location>
        <begin position="126"/>
        <end position="154"/>
    </location>
</feature>
<evidence type="ECO:0000313" key="3">
    <source>
        <dbReference type="Proteomes" id="UP001319861"/>
    </source>
</evidence>
<dbReference type="RefSeq" id="WP_229231985.1">
    <property type="nucleotide sequence ID" value="NZ_AP024525.1"/>
</dbReference>